<dbReference type="Proteomes" id="UP000190675">
    <property type="component" value="Chromosome I"/>
</dbReference>
<dbReference type="RefSeq" id="WP_172899809.1">
    <property type="nucleotide sequence ID" value="NZ_LT670818.1"/>
</dbReference>
<dbReference type="EMBL" id="LT670818">
    <property type="protein sequence ID" value="SHG13490.1"/>
    <property type="molecule type" value="Genomic_DNA"/>
</dbReference>
<name>A0A1M5HBZ0_9BRAD</name>
<accession>A0A1M5HBZ0</accession>
<organism evidence="2 3">
    <name type="scientific">Bradyrhizobium erythrophlei</name>
    <dbReference type="NCBI Taxonomy" id="1437360"/>
    <lineage>
        <taxon>Bacteria</taxon>
        <taxon>Pseudomonadati</taxon>
        <taxon>Pseudomonadota</taxon>
        <taxon>Alphaproteobacteria</taxon>
        <taxon>Hyphomicrobiales</taxon>
        <taxon>Nitrobacteraceae</taxon>
        <taxon>Bradyrhizobium</taxon>
    </lineage>
</organism>
<evidence type="ECO:0000256" key="1">
    <source>
        <dbReference type="SAM" id="Phobius"/>
    </source>
</evidence>
<evidence type="ECO:0000313" key="3">
    <source>
        <dbReference type="Proteomes" id="UP000190675"/>
    </source>
</evidence>
<keyword evidence="1" id="KW-0812">Transmembrane</keyword>
<reference evidence="2 3" key="1">
    <citation type="submission" date="2016-11" db="EMBL/GenBank/DDBJ databases">
        <authorList>
            <person name="Jaros S."/>
            <person name="Januszkiewicz K."/>
            <person name="Wedrychowicz H."/>
        </authorList>
    </citation>
    <scope>NUCLEOTIDE SEQUENCE [LARGE SCALE GENOMIC DNA]</scope>
    <source>
        <strain evidence="2 3">GAS242</strain>
    </source>
</reference>
<sequence length="54" mass="5914">MNDTGKDDKARNREIAQNEAERQTIGDIRVSGWAIAVAVIIGLAAVGWVLLHNR</sequence>
<dbReference type="AlphaFoldDB" id="A0A1M5HBZ0"/>
<keyword evidence="1" id="KW-0472">Membrane</keyword>
<evidence type="ECO:0000313" key="2">
    <source>
        <dbReference type="EMBL" id="SHG13490.1"/>
    </source>
</evidence>
<gene>
    <name evidence="2" type="ORF">SAMN05444169_0726</name>
</gene>
<proteinExistence type="predicted"/>
<feature type="transmembrane region" description="Helical" evidence="1">
    <location>
        <begin position="30"/>
        <end position="51"/>
    </location>
</feature>
<protein>
    <submittedName>
        <fullName evidence="2">Uncharacterized protein</fullName>
    </submittedName>
</protein>
<keyword evidence="1" id="KW-1133">Transmembrane helix</keyword>